<feature type="compositionally biased region" description="Acidic residues" evidence="1">
    <location>
        <begin position="561"/>
        <end position="575"/>
    </location>
</feature>
<dbReference type="InterPro" id="IPR039191">
    <property type="entry name" value="Nopp140-like"/>
</dbReference>
<sequence>MQQVGAALTDWSVSIASFLTLLVLYRKSCGRQHVPRWYLCLMGVYLSEGIACFGGGFMWASSINKRAHHLGQLTLGQHAACCLMVLGMVAEGLCLILTSRALLRTSEEEKSSFISWAWPEAAAFAACCGLHAIGCLTSVSVTTPLQFLGVLAVGLAFFWCTCFKIWQVSGNAAERSCWSQLLGGATLNLIGAALLGMMDNDCTGLGCITELLPWESSPCRFGIATPPVQPGVSATVSNPIFVGMCWAVSSVAEAAAGCSGELRPGKGYAICAVKRAEQNMPRLSNGGKFAFLDSLQRSRRAYFPTLDQSFVRWPVASAEPGLRNSTSPLTHHKPLESPSSVGLLAAGCSRTGLHGYEYEYRKVGVSPAFHAQHAVKSFRKDSSTDTELTLQVLPPHIMKVVPSDIYPAVRKFLEASELNRTLKALDKEMPEETPMKPKKAKALAGLELVAACQALLELKKLVHTDLHAAVRQFLLESGLNRSLKIWDKETSELEIPPMKPNKAAALEGLELVAACQAWLDSDLSGDTNGTAAVAEANGEAEPASRPEKKRKREEAVAVEETAVEEAAEEAKEEEEPVTKKSKKEKKEEKGEGKSGVPFQRIDNEKWIKTIKDSRFLNNTHTAKKEFGGSEGDSWADRASEDLLKVKGKGFRKEMQKKKRASWRGGGTLDQGINSIKFSDSEEE</sequence>
<accession>A0A813GCV0</accession>
<name>A0A813GCV0_POLGL</name>
<dbReference type="EMBL" id="CAJNNV010028096">
    <property type="protein sequence ID" value="CAE8622954.1"/>
    <property type="molecule type" value="Genomic_DNA"/>
</dbReference>
<evidence type="ECO:0000256" key="2">
    <source>
        <dbReference type="SAM" id="Phobius"/>
    </source>
</evidence>
<keyword evidence="5" id="KW-1185">Reference proteome</keyword>
<feature type="transmembrane region" description="Helical" evidence="2">
    <location>
        <begin position="118"/>
        <end position="139"/>
    </location>
</feature>
<evidence type="ECO:0000313" key="4">
    <source>
        <dbReference type="EMBL" id="CAE8622954.1"/>
    </source>
</evidence>
<feature type="transmembrane region" description="Helical" evidence="2">
    <location>
        <begin position="75"/>
        <end position="97"/>
    </location>
</feature>
<feature type="region of interest" description="Disordered" evidence="1">
    <location>
        <begin position="649"/>
        <end position="683"/>
    </location>
</feature>
<dbReference type="Proteomes" id="UP000654075">
    <property type="component" value="Unassembled WGS sequence"/>
</dbReference>
<feature type="domain" description="Srp40 C-terminal" evidence="3">
    <location>
        <begin position="597"/>
        <end position="677"/>
    </location>
</feature>
<dbReference type="Pfam" id="PF05022">
    <property type="entry name" value="SRP40_C"/>
    <property type="match status" value="1"/>
</dbReference>
<feature type="transmembrane region" description="Helical" evidence="2">
    <location>
        <begin position="178"/>
        <end position="198"/>
    </location>
</feature>
<keyword evidence="2" id="KW-0472">Membrane</keyword>
<feature type="transmembrane region" description="Helical" evidence="2">
    <location>
        <begin position="145"/>
        <end position="166"/>
    </location>
</feature>
<reference evidence="4" key="1">
    <citation type="submission" date="2021-02" db="EMBL/GenBank/DDBJ databases">
        <authorList>
            <person name="Dougan E. K."/>
            <person name="Rhodes N."/>
            <person name="Thang M."/>
            <person name="Chan C."/>
        </authorList>
    </citation>
    <scope>NUCLEOTIDE SEQUENCE</scope>
</reference>
<dbReference type="GO" id="GO:0005730">
    <property type="term" value="C:nucleolus"/>
    <property type="evidence" value="ECO:0007669"/>
    <property type="project" value="InterPro"/>
</dbReference>
<protein>
    <recommendedName>
        <fullName evidence="3">Srp40 C-terminal domain-containing protein</fullName>
    </recommendedName>
</protein>
<keyword evidence="2" id="KW-0812">Transmembrane</keyword>
<feature type="transmembrane region" description="Helical" evidence="2">
    <location>
        <begin position="6"/>
        <end position="25"/>
    </location>
</feature>
<evidence type="ECO:0000313" key="5">
    <source>
        <dbReference type="Proteomes" id="UP000654075"/>
    </source>
</evidence>
<comment type="caution">
    <text evidence="4">The sequence shown here is derived from an EMBL/GenBank/DDBJ whole genome shotgun (WGS) entry which is preliminary data.</text>
</comment>
<feature type="region of interest" description="Disordered" evidence="1">
    <location>
        <begin position="534"/>
        <end position="600"/>
    </location>
</feature>
<dbReference type="PANTHER" id="PTHR23216">
    <property type="entry name" value="NUCLEOLAR AND COILED-BODY PHOSPHOPROTEIN 1"/>
    <property type="match status" value="1"/>
</dbReference>
<evidence type="ECO:0000256" key="1">
    <source>
        <dbReference type="SAM" id="MobiDB-lite"/>
    </source>
</evidence>
<dbReference type="InterPro" id="IPR007718">
    <property type="entry name" value="Srp40_C"/>
</dbReference>
<feature type="transmembrane region" description="Helical" evidence="2">
    <location>
        <begin position="37"/>
        <end position="60"/>
    </location>
</feature>
<evidence type="ECO:0000259" key="3">
    <source>
        <dbReference type="Pfam" id="PF05022"/>
    </source>
</evidence>
<keyword evidence="2" id="KW-1133">Transmembrane helix</keyword>
<gene>
    <name evidence="4" type="ORF">PGLA1383_LOCUS40292</name>
</gene>
<proteinExistence type="predicted"/>
<organism evidence="4 5">
    <name type="scientific">Polarella glacialis</name>
    <name type="common">Dinoflagellate</name>
    <dbReference type="NCBI Taxonomy" id="89957"/>
    <lineage>
        <taxon>Eukaryota</taxon>
        <taxon>Sar</taxon>
        <taxon>Alveolata</taxon>
        <taxon>Dinophyceae</taxon>
        <taxon>Suessiales</taxon>
        <taxon>Suessiaceae</taxon>
        <taxon>Polarella</taxon>
    </lineage>
</organism>
<dbReference type="PANTHER" id="PTHR23216:SF1">
    <property type="entry name" value="NUCLEOLAR AND COILED-BODY PHOSPHOPROTEIN 1"/>
    <property type="match status" value="1"/>
</dbReference>
<dbReference type="OrthoDB" id="5599646at2759"/>
<feature type="compositionally biased region" description="Basic residues" evidence="1">
    <location>
        <begin position="649"/>
        <end position="661"/>
    </location>
</feature>
<dbReference type="AlphaFoldDB" id="A0A813GCV0"/>